<evidence type="ECO:0000313" key="4">
    <source>
        <dbReference type="EMBL" id="BBF23138.1"/>
    </source>
</evidence>
<feature type="domain" description="Suppressor of fused-like" evidence="1">
    <location>
        <begin position="36"/>
        <end position="202"/>
    </location>
</feature>
<organism evidence="4 5">
    <name type="scientific">Sutterella megalosphaeroides</name>
    <dbReference type="NCBI Taxonomy" id="2494234"/>
    <lineage>
        <taxon>Bacteria</taxon>
        <taxon>Pseudomonadati</taxon>
        <taxon>Pseudomonadota</taxon>
        <taxon>Betaproteobacteria</taxon>
        <taxon>Burkholderiales</taxon>
        <taxon>Sutterellaceae</taxon>
        <taxon>Sutterella</taxon>
    </lineage>
</organism>
<protein>
    <recommendedName>
        <fullName evidence="6">DUF4253 domain-containing protein</fullName>
    </recommendedName>
</protein>
<evidence type="ECO:0000259" key="2">
    <source>
        <dbReference type="Pfam" id="PF14062"/>
    </source>
</evidence>
<feature type="domain" description="DUF4253" evidence="2">
    <location>
        <begin position="522"/>
        <end position="630"/>
    </location>
</feature>
<dbReference type="KEGG" id="sutt:SUTMEG_10290"/>
<evidence type="ECO:0000259" key="1">
    <source>
        <dbReference type="Pfam" id="PF05076"/>
    </source>
</evidence>
<dbReference type="InterPro" id="IPR057154">
    <property type="entry name" value="DUF7832"/>
</dbReference>
<feature type="domain" description="DUF7832" evidence="3">
    <location>
        <begin position="215"/>
        <end position="323"/>
    </location>
</feature>
<dbReference type="InterPro" id="IPR025349">
    <property type="entry name" value="DUF4253"/>
</dbReference>
<dbReference type="Pfam" id="PF05076">
    <property type="entry name" value="SUFU"/>
    <property type="match status" value="1"/>
</dbReference>
<dbReference type="EMBL" id="AP018786">
    <property type="protein sequence ID" value="BBF23138.1"/>
    <property type="molecule type" value="Genomic_DNA"/>
</dbReference>
<dbReference type="Pfam" id="PF25191">
    <property type="entry name" value="DUF7832"/>
    <property type="match status" value="1"/>
</dbReference>
<name>A0A2Z6IDD3_9BURK</name>
<reference evidence="4 5" key="1">
    <citation type="journal article" date="2018" name="Int. J. Syst. Evol. Microbiol.">
        <title>Mesosutterella multiformis gen. nov., sp. nov., a member of the family Sutterellaceae and Sutterella megalosphaeroides sp. nov., isolated from human faeces.</title>
        <authorList>
            <person name="Sakamoto M."/>
            <person name="Ikeyama N."/>
            <person name="Kunihiro T."/>
            <person name="Iino T."/>
            <person name="Yuki M."/>
            <person name="Ohkuma M."/>
        </authorList>
    </citation>
    <scope>NUCLEOTIDE SEQUENCE [LARGE SCALE GENOMIC DNA]</scope>
    <source>
        <strain evidence="4 5">6FBBBH3</strain>
    </source>
</reference>
<dbReference type="AlphaFoldDB" id="A0A2Z6IDD3"/>
<proteinExistence type="predicted"/>
<dbReference type="Pfam" id="PF14062">
    <property type="entry name" value="DUF4253"/>
    <property type="match status" value="1"/>
</dbReference>
<keyword evidence="5" id="KW-1185">Reference proteome</keyword>
<accession>A0A2Z6IDD3</accession>
<gene>
    <name evidence="4" type="ORF">SUTMEG_10290</name>
</gene>
<dbReference type="RefSeq" id="WP_170143833.1">
    <property type="nucleotide sequence ID" value="NZ_AP018786.1"/>
</dbReference>
<sequence>MTKRYTPDEMACVMSHIEKCFGSVATILHEIVSPDIHVDICVIPPHDDSAYYTLVTMGMGAHRMNVPDELKGRLFDRAELVIALPKDWQIQSQEKQWYWPIRLLKDLARLPAQMDTWLGWGHAVDNPVPYADNVPFSSSMLIGAQAGNEGAAFCRLPDRDEVNFYQVIPLYPEESVFHTEKGANALLERLRAVSWVVDTERPNVLDEEDVPNELLDDADWHLESIEEKGLAVDEIVAFNHLAIFLRWCIEHQLMGETFSQDFPEVLENPKDLRSFIRDKLDGKLLRSMLNDKGYDFARYYYGDNQQPPYYPCDVDDHAFRFFGAERYFSAEFQDEAYLFVPFDERYYEEIAEVIQTRWGAWKNLQTNAVDWDGPTSLNAAFEKYLGCPTEYFPPMPDDDPLRAAIAYATRYGLRDGFVPVLIVEDETLWETLILNSDPENDGAGDYKFDPDRVAEYRKKLLENPIKNSSEVLDRLIGDRGCEAENDEMDWDEEILGKVVGGESIDHNVWWNSETKLTHPVILAKIPVKKPWEIFAWLPFGGWNDCPSPEDMMAITKHWYEKYGAVPIVLSHDELEMSVPQAVPMNDALGLAQELYGVCPDVIDQGSEDEATVGHLAASLSQSKLWYFWWD</sequence>
<evidence type="ECO:0008006" key="6">
    <source>
        <dbReference type="Google" id="ProtNLM"/>
    </source>
</evidence>
<dbReference type="Proteomes" id="UP000271003">
    <property type="component" value="Chromosome"/>
</dbReference>
<evidence type="ECO:0000313" key="5">
    <source>
        <dbReference type="Proteomes" id="UP000271003"/>
    </source>
</evidence>
<evidence type="ECO:0000259" key="3">
    <source>
        <dbReference type="Pfam" id="PF25191"/>
    </source>
</evidence>
<dbReference type="InterPro" id="IPR020941">
    <property type="entry name" value="SUFU-like_domain"/>
</dbReference>